<dbReference type="AlphaFoldDB" id="A0A545THN3"/>
<evidence type="ECO:0000313" key="11">
    <source>
        <dbReference type="Proteomes" id="UP000317839"/>
    </source>
</evidence>
<evidence type="ECO:0000256" key="5">
    <source>
        <dbReference type="ARBA" id="ARBA00022692"/>
    </source>
</evidence>
<dbReference type="PIRSF" id="PIRSF005353">
    <property type="entry name" value="PbuG"/>
    <property type="match status" value="1"/>
</dbReference>
<protein>
    <submittedName>
        <fullName evidence="10">NCS2 family permease</fullName>
    </submittedName>
</protein>
<dbReference type="OrthoDB" id="9808458at2"/>
<keyword evidence="3 8" id="KW-0813">Transport</keyword>
<feature type="transmembrane region" description="Helical" evidence="9">
    <location>
        <begin position="377"/>
        <end position="401"/>
    </location>
</feature>
<dbReference type="PANTHER" id="PTHR43337">
    <property type="entry name" value="XANTHINE/URACIL PERMEASE C887.17-RELATED"/>
    <property type="match status" value="1"/>
</dbReference>
<dbReference type="GO" id="GO:0005886">
    <property type="term" value="C:plasma membrane"/>
    <property type="evidence" value="ECO:0007669"/>
    <property type="project" value="UniProtKB-SubCell"/>
</dbReference>
<feature type="transmembrane region" description="Helical" evidence="9">
    <location>
        <begin position="192"/>
        <end position="210"/>
    </location>
</feature>
<evidence type="ECO:0000256" key="6">
    <source>
        <dbReference type="ARBA" id="ARBA00022989"/>
    </source>
</evidence>
<sequence length="432" mass="45585">MLESLFKLSENKTTLKTEIIAGFTTFLTMGYIIFVNPDILSQAGIDRDAAFVATCVASALATLAMGLYANYPIALAPGMGVNAFFTYSVVLGAGHSWQVALGAVFLAGVLFLILTVLPIREWVINAIPPSQKIAIAAGIGLFLAIIALQNMATVIDHPVTLVTLGDIAEPTVLLAIFCFLIIVTLEARKIPGAIIIGIFVTTLLGMLFGITEIKGVFSMPPSLSPTLGQLDIAGAFDIAMLGIVLAFLFVHMFDTAGTLVSVANSANLLDKDGKLPRLNKVLLADSTTMAAGAVIGTSPTTSYIESTAGVNAGGRTGLTAVVVALLFLASLFLSPLVGSIPSYATFPVLLFVATYMVKNVTLLDWEDMTEYVPAVVTIIVMPLSFSITDGIGFGIISYAILKITTGQFNRSHIPALIMALVFVSKYVFLGTE</sequence>
<evidence type="ECO:0000256" key="8">
    <source>
        <dbReference type="PIRNR" id="PIRNR005353"/>
    </source>
</evidence>
<evidence type="ECO:0000256" key="4">
    <source>
        <dbReference type="ARBA" id="ARBA00022475"/>
    </source>
</evidence>
<evidence type="ECO:0000256" key="1">
    <source>
        <dbReference type="ARBA" id="ARBA00004651"/>
    </source>
</evidence>
<evidence type="ECO:0000256" key="3">
    <source>
        <dbReference type="ARBA" id="ARBA00022448"/>
    </source>
</evidence>
<dbReference type="InterPro" id="IPR026033">
    <property type="entry name" value="Azg-like_bact_archaea"/>
</dbReference>
<feature type="transmembrane region" description="Helical" evidence="9">
    <location>
        <begin position="20"/>
        <end position="37"/>
    </location>
</feature>
<keyword evidence="4 8" id="KW-1003">Cell membrane</keyword>
<dbReference type="EMBL" id="VIKR01000001">
    <property type="protein sequence ID" value="TQV76740.1"/>
    <property type="molecule type" value="Genomic_DNA"/>
</dbReference>
<organism evidence="10 11">
    <name type="scientific">Aliikangiella marina</name>
    <dbReference type="NCBI Taxonomy" id="1712262"/>
    <lineage>
        <taxon>Bacteria</taxon>
        <taxon>Pseudomonadati</taxon>
        <taxon>Pseudomonadota</taxon>
        <taxon>Gammaproteobacteria</taxon>
        <taxon>Oceanospirillales</taxon>
        <taxon>Pleioneaceae</taxon>
        <taxon>Aliikangiella</taxon>
    </lineage>
</organism>
<feature type="transmembrane region" description="Helical" evidence="9">
    <location>
        <begin position="340"/>
        <end position="357"/>
    </location>
</feature>
<dbReference type="RefSeq" id="WP_142888100.1">
    <property type="nucleotide sequence ID" value="NZ_VIKR01000001.1"/>
</dbReference>
<keyword evidence="6 8" id="KW-1133">Transmembrane helix</keyword>
<comment type="similarity">
    <text evidence="2 8">Belongs to the nucleobase:cation symporter-2 (NCS2) (TC 2.A.40) family. Azg-like subfamily.</text>
</comment>
<proteinExistence type="inferred from homology"/>
<accession>A0A545THN3</accession>
<comment type="subcellular location">
    <subcellularLocation>
        <location evidence="1 8">Cell membrane</location>
        <topology evidence="1 8">Multi-pass membrane protein</topology>
    </subcellularLocation>
</comment>
<evidence type="ECO:0000256" key="9">
    <source>
        <dbReference type="SAM" id="Phobius"/>
    </source>
</evidence>
<feature type="transmembrane region" description="Helical" evidence="9">
    <location>
        <begin position="167"/>
        <end position="185"/>
    </location>
</feature>
<feature type="transmembrane region" description="Helical" evidence="9">
    <location>
        <begin position="230"/>
        <end position="250"/>
    </location>
</feature>
<dbReference type="InterPro" id="IPR045018">
    <property type="entry name" value="Azg-like"/>
</dbReference>
<feature type="transmembrane region" description="Helical" evidence="9">
    <location>
        <begin position="133"/>
        <end position="155"/>
    </location>
</feature>
<evidence type="ECO:0000256" key="2">
    <source>
        <dbReference type="ARBA" id="ARBA00005697"/>
    </source>
</evidence>
<feature type="transmembrane region" description="Helical" evidence="9">
    <location>
        <begin position="49"/>
        <end position="69"/>
    </location>
</feature>
<reference evidence="10 11" key="1">
    <citation type="submission" date="2019-06" db="EMBL/GenBank/DDBJ databases">
        <title>Draft genome of Aliikangiella marina GYP-15.</title>
        <authorList>
            <person name="Wang G."/>
        </authorList>
    </citation>
    <scope>NUCLEOTIDE SEQUENCE [LARGE SCALE GENOMIC DNA]</scope>
    <source>
        <strain evidence="10 11">GYP-15</strain>
    </source>
</reference>
<keyword evidence="5 8" id="KW-0812">Transmembrane</keyword>
<dbReference type="InterPro" id="IPR006043">
    <property type="entry name" value="NCS2"/>
</dbReference>
<feature type="transmembrane region" description="Helical" evidence="9">
    <location>
        <begin position="97"/>
        <end position="117"/>
    </location>
</feature>
<name>A0A545THN3_9GAMM</name>
<feature type="transmembrane region" description="Helical" evidence="9">
    <location>
        <begin position="316"/>
        <end position="333"/>
    </location>
</feature>
<keyword evidence="11" id="KW-1185">Reference proteome</keyword>
<dbReference type="PANTHER" id="PTHR43337:SF1">
    <property type="entry name" value="XANTHINE_URACIL PERMEASE C887.17-RELATED"/>
    <property type="match status" value="1"/>
</dbReference>
<gene>
    <name evidence="10" type="ORF">FLL45_01930</name>
</gene>
<keyword evidence="7 8" id="KW-0472">Membrane</keyword>
<dbReference type="GO" id="GO:0005345">
    <property type="term" value="F:purine nucleobase transmembrane transporter activity"/>
    <property type="evidence" value="ECO:0007669"/>
    <property type="project" value="TreeGrafter"/>
</dbReference>
<feature type="transmembrane region" description="Helical" evidence="9">
    <location>
        <begin position="413"/>
        <end position="429"/>
    </location>
</feature>
<evidence type="ECO:0000256" key="7">
    <source>
        <dbReference type="ARBA" id="ARBA00023136"/>
    </source>
</evidence>
<comment type="caution">
    <text evidence="10">The sequence shown here is derived from an EMBL/GenBank/DDBJ whole genome shotgun (WGS) entry which is preliminary data.</text>
</comment>
<evidence type="ECO:0000313" key="10">
    <source>
        <dbReference type="EMBL" id="TQV76740.1"/>
    </source>
</evidence>
<dbReference type="Proteomes" id="UP000317839">
    <property type="component" value="Unassembled WGS sequence"/>
</dbReference>
<dbReference type="Pfam" id="PF00860">
    <property type="entry name" value="Xan_ur_permease"/>
    <property type="match status" value="1"/>
</dbReference>